<evidence type="ECO:0000256" key="2">
    <source>
        <dbReference type="ARBA" id="ARBA00023015"/>
    </source>
</evidence>
<evidence type="ECO:0000259" key="9">
    <source>
        <dbReference type="PROSITE" id="PS51519"/>
    </source>
</evidence>
<keyword evidence="5" id="KW-0804">Transcription</keyword>
<feature type="domain" description="RWP-RK" evidence="9">
    <location>
        <begin position="231"/>
        <end position="311"/>
    </location>
</feature>
<organism evidence="10 11">
    <name type="scientific">Anisodus acutangulus</name>
    <dbReference type="NCBI Taxonomy" id="402998"/>
    <lineage>
        <taxon>Eukaryota</taxon>
        <taxon>Viridiplantae</taxon>
        <taxon>Streptophyta</taxon>
        <taxon>Embryophyta</taxon>
        <taxon>Tracheophyta</taxon>
        <taxon>Spermatophyta</taxon>
        <taxon>Magnoliopsida</taxon>
        <taxon>eudicotyledons</taxon>
        <taxon>Gunneridae</taxon>
        <taxon>Pentapetalae</taxon>
        <taxon>asterids</taxon>
        <taxon>lamiids</taxon>
        <taxon>Solanales</taxon>
        <taxon>Solanaceae</taxon>
        <taxon>Solanoideae</taxon>
        <taxon>Hyoscyameae</taxon>
        <taxon>Anisodus</taxon>
    </lineage>
</organism>
<evidence type="ECO:0000256" key="6">
    <source>
        <dbReference type="ARBA" id="ARBA00023242"/>
    </source>
</evidence>
<evidence type="ECO:0000256" key="8">
    <source>
        <dbReference type="SAM" id="MobiDB-lite"/>
    </source>
</evidence>
<feature type="coiled-coil region" evidence="7">
    <location>
        <begin position="303"/>
        <end position="330"/>
    </location>
</feature>
<dbReference type="AlphaFoldDB" id="A0A9Q1QUX1"/>
<keyword evidence="11" id="KW-1185">Reference proteome</keyword>
<gene>
    <name evidence="10" type="ORF">K7X08_029598</name>
</gene>
<evidence type="ECO:0000256" key="1">
    <source>
        <dbReference type="ARBA" id="ARBA00004049"/>
    </source>
</evidence>
<name>A0A9Q1QUX1_9SOLA</name>
<accession>A0A9Q1QUX1</accession>
<dbReference type="PANTHER" id="PTHR46373">
    <property type="entry name" value="PROTEIN RKD4"/>
    <property type="match status" value="1"/>
</dbReference>
<evidence type="ECO:0000313" key="10">
    <source>
        <dbReference type="EMBL" id="KAJ8527121.1"/>
    </source>
</evidence>
<dbReference type="OrthoDB" id="1259157at2759"/>
<keyword evidence="6" id="KW-0539">Nucleus</keyword>
<dbReference type="InterPro" id="IPR044607">
    <property type="entry name" value="RKD-like"/>
</dbReference>
<evidence type="ECO:0000256" key="7">
    <source>
        <dbReference type="SAM" id="Coils"/>
    </source>
</evidence>
<reference evidence="11" key="1">
    <citation type="journal article" date="2023" name="Proc. Natl. Acad. Sci. U.S.A.">
        <title>Genomic and structural basis for evolution of tropane alkaloid biosynthesis.</title>
        <authorList>
            <person name="Wanga Y.-J."/>
            <person name="Taina T."/>
            <person name="Yua J.-Y."/>
            <person name="Lia J."/>
            <person name="Xua B."/>
            <person name="Chenc J."/>
            <person name="D'Auriad J.C."/>
            <person name="Huanga J.-P."/>
            <person name="Huanga S.-X."/>
        </authorList>
    </citation>
    <scope>NUCLEOTIDE SEQUENCE [LARGE SCALE GENOMIC DNA]</scope>
    <source>
        <strain evidence="11">cv. KIB-2019</strain>
    </source>
</reference>
<proteinExistence type="predicted"/>
<evidence type="ECO:0000256" key="4">
    <source>
        <dbReference type="ARBA" id="ARBA00023125"/>
    </source>
</evidence>
<feature type="compositionally biased region" description="Polar residues" evidence="8">
    <location>
        <begin position="210"/>
        <end position="225"/>
    </location>
</feature>
<dbReference type="EMBL" id="JAJAGQ010000024">
    <property type="protein sequence ID" value="KAJ8527121.1"/>
    <property type="molecule type" value="Genomic_DNA"/>
</dbReference>
<dbReference type="PANTHER" id="PTHR46373:SF5">
    <property type="entry name" value="RWP-RK DOMAIN PROTEIN"/>
    <property type="match status" value="1"/>
</dbReference>
<evidence type="ECO:0000313" key="11">
    <source>
        <dbReference type="Proteomes" id="UP001152561"/>
    </source>
</evidence>
<comment type="function">
    <text evidence="1">Putative transcription factor.</text>
</comment>
<protein>
    <recommendedName>
        <fullName evidence="9">RWP-RK domain-containing protein</fullName>
    </recommendedName>
</protein>
<comment type="caution">
    <text evidence="10">The sequence shown here is derived from an EMBL/GenBank/DDBJ whole genome shotgun (WGS) entry which is preliminary data.</text>
</comment>
<evidence type="ECO:0000256" key="5">
    <source>
        <dbReference type="ARBA" id="ARBA00023163"/>
    </source>
</evidence>
<dbReference type="GO" id="GO:0003677">
    <property type="term" value="F:DNA binding"/>
    <property type="evidence" value="ECO:0007669"/>
    <property type="project" value="UniProtKB-KW"/>
</dbReference>
<dbReference type="PROSITE" id="PS51519">
    <property type="entry name" value="RWP_RK"/>
    <property type="match status" value="1"/>
</dbReference>
<feature type="region of interest" description="Disordered" evidence="8">
    <location>
        <begin position="210"/>
        <end position="232"/>
    </location>
</feature>
<evidence type="ECO:0000256" key="3">
    <source>
        <dbReference type="ARBA" id="ARBA00023054"/>
    </source>
</evidence>
<keyword evidence="4" id="KW-0238">DNA-binding</keyword>
<dbReference type="InterPro" id="IPR003035">
    <property type="entry name" value="RWP-RK_dom"/>
</dbReference>
<sequence length="333" mass="37336">MDNNPTAIVPYHDPFDDSSSIGQISLFDENPTIAGLSSDPTILMSVDDVDGDFGVSDYDPFADPILLDIPYECNNYLVGNSNNDENGVSGTNNCQILREITHSYGLQISKLEIYGTLGRISHAVLEKYTMDFTSQSHESSQIFDFSNDSTRSVKQFLVQYFEACKREGHILLQDPLCDFYEALGVGSDGGDCLDIDSLLQLSPTTSRDCQMNQQETKNRSETNGNDVRHANIPLSAQRERTGKLRLKDFAGYLHLPIETAAKKLNICPTVMKKVCRRDGLLRWPYRKIKSIKRKILQREKSLSSNGVEERASAKADIEKLEQELANIFEAFIS</sequence>
<keyword evidence="2" id="KW-0805">Transcription regulation</keyword>
<dbReference type="GO" id="GO:0003700">
    <property type="term" value="F:DNA-binding transcription factor activity"/>
    <property type="evidence" value="ECO:0007669"/>
    <property type="project" value="InterPro"/>
</dbReference>
<keyword evidence="3 7" id="KW-0175">Coiled coil</keyword>
<dbReference type="Proteomes" id="UP001152561">
    <property type="component" value="Unassembled WGS sequence"/>
</dbReference>
<dbReference type="Pfam" id="PF02042">
    <property type="entry name" value="RWP-RK"/>
    <property type="match status" value="1"/>
</dbReference>